<dbReference type="EMBL" id="SRRT01000013">
    <property type="protein sequence ID" value="TGN72272.1"/>
    <property type="molecule type" value="Genomic_DNA"/>
</dbReference>
<keyword evidence="2" id="KW-1185">Reference proteome</keyword>
<proteinExistence type="predicted"/>
<name>A0A4Z1CTR7_9ACTN</name>
<dbReference type="Proteomes" id="UP000298159">
    <property type="component" value="Unassembled WGS sequence"/>
</dbReference>
<accession>A0A4Z1CTR7</accession>
<comment type="caution">
    <text evidence="1">The sequence shown here is derived from an EMBL/GenBank/DDBJ whole genome shotgun (WGS) entry which is preliminary data.</text>
</comment>
<dbReference type="AlphaFoldDB" id="A0A4Z1CTR7"/>
<evidence type="ECO:0000313" key="2">
    <source>
        <dbReference type="Proteomes" id="UP000298159"/>
    </source>
</evidence>
<sequence>MSSLVNTWVRLSSDRLIRADRIVGVDLWGPPNGEKQTEVVHDEPARIMLQIEGDDEEPWREAATVSAERGGELITHLLAVLNGPLGDAKVRYVYGLFRGEELSRWMHGPSIPAPPDGTVRPLHHVGNPHPGHGLTKGLLPARR</sequence>
<dbReference type="RefSeq" id="WP_135788918.1">
    <property type="nucleotide sequence ID" value="NZ_SRRT01000013.1"/>
</dbReference>
<gene>
    <name evidence="1" type="ORF">E5083_30545</name>
</gene>
<dbReference type="GeneID" id="95451913"/>
<organism evidence="1 2">
    <name type="scientific">Streptomyces bauhiniae</name>
    <dbReference type="NCBI Taxonomy" id="2340725"/>
    <lineage>
        <taxon>Bacteria</taxon>
        <taxon>Bacillati</taxon>
        <taxon>Actinomycetota</taxon>
        <taxon>Actinomycetes</taxon>
        <taxon>Kitasatosporales</taxon>
        <taxon>Streptomycetaceae</taxon>
        <taxon>Streptomyces</taxon>
    </lineage>
</organism>
<protein>
    <submittedName>
        <fullName evidence="1">Uncharacterized protein</fullName>
    </submittedName>
</protein>
<reference evidence="1 2" key="1">
    <citation type="submission" date="2019-04" db="EMBL/GenBank/DDBJ databases">
        <title>Streptomyces sp. nov. Bv016 isolated from bark of Buahinia variegata.</title>
        <authorList>
            <person name="Kanchanasin P."/>
            <person name="Tanasupawat S."/>
            <person name="Yuki M."/>
            <person name="Kudo T."/>
        </authorList>
    </citation>
    <scope>NUCLEOTIDE SEQUENCE [LARGE SCALE GENOMIC DNA]</scope>
    <source>
        <strain evidence="1 2">Bv016</strain>
    </source>
</reference>
<evidence type="ECO:0000313" key="1">
    <source>
        <dbReference type="EMBL" id="TGN72272.1"/>
    </source>
</evidence>